<dbReference type="InterPro" id="IPR039683">
    <property type="entry name" value="Lsm12-like"/>
</dbReference>
<dbReference type="InterPro" id="IPR047575">
    <property type="entry name" value="Sm"/>
</dbReference>
<gene>
    <name evidence="6" type="primary">LSM12</name>
</gene>
<reference evidence="6" key="1">
    <citation type="submission" date="2025-08" db="UniProtKB">
        <authorList>
            <consortium name="RefSeq"/>
        </authorList>
    </citation>
    <scope>IDENTIFICATION</scope>
    <source>
        <tissue evidence="6">Sperm</tissue>
    </source>
</reference>
<proteinExistence type="inferred from homology"/>
<dbReference type="InterPro" id="IPR047574">
    <property type="entry name" value="AD"/>
</dbReference>
<evidence type="ECO:0000256" key="2">
    <source>
        <dbReference type="SAM" id="MobiDB-lite"/>
    </source>
</evidence>
<dbReference type="PROSITE" id="PS52001">
    <property type="entry name" value="AD"/>
    <property type="match status" value="1"/>
</dbReference>
<keyword evidence="5" id="KW-1185">Reference proteome</keyword>
<feature type="compositionally biased region" description="Polar residues" evidence="2">
    <location>
        <begin position="176"/>
        <end position="187"/>
    </location>
</feature>
<name>A0AAJ7WWQ7_PETMA</name>
<dbReference type="AlphaFoldDB" id="A0AAJ7WWQ7"/>
<dbReference type="Pfam" id="PF09793">
    <property type="entry name" value="AD"/>
    <property type="match status" value="1"/>
</dbReference>
<evidence type="ECO:0000313" key="5">
    <source>
        <dbReference type="Proteomes" id="UP001318040"/>
    </source>
</evidence>
<dbReference type="GeneID" id="116943814"/>
<dbReference type="KEGG" id="pmrn:116943814"/>
<protein>
    <submittedName>
        <fullName evidence="6">Protein LSM12 homolog isoform X1</fullName>
    </submittedName>
</protein>
<feature type="domain" description="Sm" evidence="4">
    <location>
        <begin position="1"/>
        <end position="71"/>
    </location>
</feature>
<dbReference type="SMART" id="SM00995">
    <property type="entry name" value="AD"/>
    <property type="match status" value="1"/>
</dbReference>
<dbReference type="Pfam" id="PF21166">
    <property type="entry name" value="LSM12_LSM"/>
    <property type="match status" value="1"/>
</dbReference>
<evidence type="ECO:0000256" key="1">
    <source>
        <dbReference type="ARBA" id="ARBA00006359"/>
    </source>
</evidence>
<evidence type="ECO:0000259" key="4">
    <source>
        <dbReference type="PROSITE" id="PS52002"/>
    </source>
</evidence>
<dbReference type="PROSITE" id="PS52002">
    <property type="entry name" value="SM"/>
    <property type="match status" value="1"/>
</dbReference>
<dbReference type="GO" id="GO:0003723">
    <property type="term" value="F:RNA binding"/>
    <property type="evidence" value="ECO:0007669"/>
    <property type="project" value="InterPro"/>
</dbReference>
<evidence type="ECO:0000259" key="3">
    <source>
        <dbReference type="PROSITE" id="PS52001"/>
    </source>
</evidence>
<dbReference type="InterPro" id="IPR019181">
    <property type="entry name" value="LSM12_ABD"/>
</dbReference>
<dbReference type="CDD" id="cd01735">
    <property type="entry name" value="LSm12_N"/>
    <property type="match status" value="1"/>
</dbReference>
<dbReference type="InterPro" id="IPR048478">
    <property type="entry name" value="LSM12_LSM"/>
</dbReference>
<feature type="region of interest" description="Disordered" evidence="2">
    <location>
        <begin position="175"/>
        <end position="195"/>
    </location>
</feature>
<sequence>MAAPNDYFSVGSQVACVTCLGQKIHGEVLAFDYHSKMLTLKCPSSSGKVGVCDVLLLNLALVSEVDILAESSEPPPVLTSLNTNKLSSRVHSEVEEKLSHAHAVSMGVSPEGILLFQTIQKTIKECKWNEKNIIVLEDVVISPPYRVENCKGREGSALTHVRKIVEKHFKDVDQAKSGQPLAQQQAAQREAPLSL</sequence>
<dbReference type="CTD" id="124801"/>
<feature type="domain" description="AD" evidence="3">
    <location>
        <begin position="79"/>
        <end position="173"/>
    </location>
</feature>
<dbReference type="Proteomes" id="UP001318040">
    <property type="component" value="Chromosome 19"/>
</dbReference>
<organism evidence="5 6">
    <name type="scientific">Petromyzon marinus</name>
    <name type="common">Sea lamprey</name>
    <dbReference type="NCBI Taxonomy" id="7757"/>
    <lineage>
        <taxon>Eukaryota</taxon>
        <taxon>Metazoa</taxon>
        <taxon>Chordata</taxon>
        <taxon>Craniata</taxon>
        <taxon>Vertebrata</taxon>
        <taxon>Cyclostomata</taxon>
        <taxon>Hyperoartia</taxon>
        <taxon>Petromyzontiformes</taxon>
        <taxon>Petromyzontidae</taxon>
        <taxon>Petromyzon</taxon>
    </lineage>
</organism>
<comment type="similarity">
    <text evidence="1">Belongs to the LSM12 family.</text>
</comment>
<accession>A0AAJ7WWQ7</accession>
<evidence type="ECO:0000313" key="6">
    <source>
        <dbReference type="RefSeq" id="XP_032812931.1"/>
    </source>
</evidence>
<dbReference type="PANTHER" id="PTHR13542">
    <property type="entry name" value="LSM12 HOMOLOG"/>
    <property type="match status" value="1"/>
</dbReference>
<dbReference type="RefSeq" id="XP_032812931.1">
    <property type="nucleotide sequence ID" value="XM_032957040.1"/>
</dbReference>